<keyword evidence="2" id="KW-1185">Reference proteome</keyword>
<dbReference type="InterPro" id="IPR010064">
    <property type="entry name" value="HK97-gp10_tail"/>
</dbReference>
<dbReference type="Pfam" id="PF04883">
    <property type="entry name" value="HK97-gp10_like"/>
    <property type="match status" value="1"/>
</dbReference>
<accession>A0A4Q9HZY6</accession>
<dbReference type="RefSeq" id="WP_131122166.1">
    <property type="nucleotide sequence ID" value="NZ_SIXH01000021.1"/>
</dbReference>
<sequence length="137" mass="15227">MSVHVETDIDEAAVARLVAGIVDEVTTATANAARRRCPVDNGPLRASIRSETRQRGSEIVGEVWSNLEYAAYVHEGTGIYGPVGRPIRPVRARMLSWEQRGVGRVFAREVKGQRPQPFLADALEEVSPWPVDRTTRY</sequence>
<reference evidence="1 2" key="1">
    <citation type="submission" date="2019-02" db="EMBL/GenBank/DDBJ databases">
        <title>Draft Genome Sequence of Streptomyces sp. AM-2504, identified by 16S rRNA comparative analysis as a Streptomyces Kasugaensis strain.</title>
        <authorList>
            <person name="Napolioni V."/>
            <person name="Giuliodori A.M."/>
            <person name="Spurio R."/>
            <person name="Fabbretti A."/>
        </authorList>
    </citation>
    <scope>NUCLEOTIDE SEQUENCE [LARGE SCALE GENOMIC DNA]</scope>
    <source>
        <strain evidence="1 2">AM-2504</strain>
    </source>
</reference>
<protein>
    <submittedName>
        <fullName evidence="1">HK97 gp10 family phage protein</fullName>
    </submittedName>
</protein>
<proteinExistence type="predicted"/>
<dbReference type="Proteomes" id="UP000292452">
    <property type="component" value="Unassembled WGS sequence"/>
</dbReference>
<name>A0A4Q9HZY6_STRKA</name>
<evidence type="ECO:0000313" key="2">
    <source>
        <dbReference type="Proteomes" id="UP000292452"/>
    </source>
</evidence>
<dbReference type="AlphaFoldDB" id="A0A4Q9HZY6"/>
<comment type="caution">
    <text evidence="1">The sequence shown here is derived from an EMBL/GenBank/DDBJ whole genome shotgun (WGS) entry which is preliminary data.</text>
</comment>
<dbReference type="EMBL" id="SIXH01000021">
    <property type="protein sequence ID" value="TBO60913.1"/>
    <property type="molecule type" value="Genomic_DNA"/>
</dbReference>
<gene>
    <name evidence="1" type="ORF">EYS09_03855</name>
</gene>
<organism evidence="1 2">
    <name type="scientific">Streptomyces kasugaensis</name>
    <dbReference type="NCBI Taxonomy" id="1946"/>
    <lineage>
        <taxon>Bacteria</taxon>
        <taxon>Bacillati</taxon>
        <taxon>Actinomycetota</taxon>
        <taxon>Actinomycetes</taxon>
        <taxon>Kitasatosporales</taxon>
        <taxon>Streptomycetaceae</taxon>
        <taxon>Streptomyces</taxon>
    </lineage>
</organism>
<evidence type="ECO:0000313" key="1">
    <source>
        <dbReference type="EMBL" id="TBO60913.1"/>
    </source>
</evidence>